<dbReference type="OrthoDB" id="66726at2759"/>
<keyword evidence="3" id="KW-1133">Transmembrane helix</keyword>
<keyword evidence="1" id="KW-0479">Metal-binding</keyword>
<keyword evidence="1" id="KW-0863">Zinc-finger</keyword>
<dbReference type="GO" id="GO:0016567">
    <property type="term" value="P:protein ubiquitination"/>
    <property type="evidence" value="ECO:0007669"/>
    <property type="project" value="TreeGrafter"/>
</dbReference>
<feature type="transmembrane region" description="Helical" evidence="3">
    <location>
        <begin position="317"/>
        <end position="338"/>
    </location>
</feature>
<dbReference type="GO" id="GO:0008270">
    <property type="term" value="F:zinc ion binding"/>
    <property type="evidence" value="ECO:0007669"/>
    <property type="project" value="UniProtKB-KW"/>
</dbReference>
<feature type="transmembrane region" description="Helical" evidence="3">
    <location>
        <begin position="368"/>
        <end position="391"/>
    </location>
</feature>
<evidence type="ECO:0000313" key="6">
    <source>
        <dbReference type="Proteomes" id="UP000054270"/>
    </source>
</evidence>
<dbReference type="OMA" id="NCVICTV"/>
<protein>
    <recommendedName>
        <fullName evidence="4">RING-type domain-containing protein</fullName>
    </recommendedName>
</protein>
<evidence type="ECO:0000256" key="3">
    <source>
        <dbReference type="SAM" id="Phobius"/>
    </source>
</evidence>
<feature type="transmembrane region" description="Helical" evidence="3">
    <location>
        <begin position="211"/>
        <end position="235"/>
    </location>
</feature>
<feature type="transmembrane region" description="Helical" evidence="3">
    <location>
        <begin position="247"/>
        <end position="267"/>
    </location>
</feature>
<evidence type="ECO:0000256" key="1">
    <source>
        <dbReference type="PROSITE-ProRule" id="PRU00175"/>
    </source>
</evidence>
<feature type="transmembrane region" description="Helical" evidence="3">
    <location>
        <begin position="567"/>
        <end position="586"/>
    </location>
</feature>
<gene>
    <name evidence="5" type="ORF">HYPSUDRAFT_136601</name>
</gene>
<feature type="domain" description="RING-type" evidence="4">
    <location>
        <begin position="789"/>
        <end position="832"/>
    </location>
</feature>
<keyword evidence="3" id="KW-0472">Membrane</keyword>
<keyword evidence="3" id="KW-0812">Transmembrane</keyword>
<dbReference type="EMBL" id="KN817538">
    <property type="protein sequence ID" value="KJA24275.1"/>
    <property type="molecule type" value="Genomic_DNA"/>
</dbReference>
<sequence>MARPTSLLSYNISLNLSSIFSMLPTSRILTRIRRGMLWNGRDEMLYPSTTSSVSEWSMETLAQVTQAEPTAANSTATSLTIDPFPGPWAFFTSWYMLGLFLMAVLLHRIQNVIIPSRGPQNRRQRHAYRFAPNFAPRFQMLHRLYDLILPLNFSRTTTRFILHLPSAYFLSRMLLVWFLLVLQTSELQALSEWGALNWLDKLVQWNSAKDMSGICWATFCAVCAAFVVEGFVKALDGMITGFPIGNVNPNTSPFNLVGYAFLLHVYSSPITHSFKPLGDSPSRPDKHVLITIAIPLLQLTIFHLLSISKRLSTHRLLPTALASMLSLIHFHGTLFSHYRRSQLAPVPTPTQRSSAHINYPLLNYIPNFFETLLICTILLTVFLNAFAQLLVRGRVDRVLSGLGIGHGSTLHDDDGGAQGFWTRLPLDEDFGVLLLRVGIASLEATGLRGWGNEVAPIALPGKAIKERRARITPGPLPTYGTVRIGRVDVGEVGYGAYMPRPSASTGPLQIVDQGTGLRRRKGTDMRPRKQARRGLNNEVRNIDLGNAEVAAQDRPGYTPLWRWLKEFYAYLVALWGVLKGLVLFLLDRARGRVRISETLRKGARELFPSHEAEIEQDDAQDLNAGVSREERRRRKEKALYQRFLRGEDISDDDEDHTDTEGTLSEDDEITDGDEDQIDDEIEDERQAEAITLFADLIRNGSGSDSLTEQTNSSGEMVLAHLVHGGGLSTGPLTRRGWNALFQHGGLAGRRWSENEASESDDAGENQIHNYRRSIFDGEPDAEQRFENVCVICTNEKRDVICWPCRCLAMCDTCREALASKSAPAKHRCPCCRQSVDGYSKIYIP</sequence>
<dbReference type="Pfam" id="PF13920">
    <property type="entry name" value="zf-C3HC4_3"/>
    <property type="match status" value="1"/>
</dbReference>
<dbReference type="GO" id="GO:0061630">
    <property type="term" value="F:ubiquitin protein ligase activity"/>
    <property type="evidence" value="ECO:0007669"/>
    <property type="project" value="TreeGrafter"/>
</dbReference>
<dbReference type="Proteomes" id="UP000054270">
    <property type="component" value="Unassembled WGS sequence"/>
</dbReference>
<accession>A0A0D2PXZ3</accession>
<dbReference type="InterPro" id="IPR001841">
    <property type="entry name" value="Znf_RING"/>
</dbReference>
<dbReference type="InterPro" id="IPR013083">
    <property type="entry name" value="Znf_RING/FYVE/PHD"/>
</dbReference>
<dbReference type="Gene3D" id="3.30.40.10">
    <property type="entry name" value="Zinc/RING finger domain, C3HC4 (zinc finger)"/>
    <property type="match status" value="1"/>
</dbReference>
<keyword evidence="1" id="KW-0862">Zinc</keyword>
<evidence type="ECO:0000256" key="2">
    <source>
        <dbReference type="SAM" id="MobiDB-lite"/>
    </source>
</evidence>
<evidence type="ECO:0000259" key="4">
    <source>
        <dbReference type="PROSITE" id="PS50089"/>
    </source>
</evidence>
<dbReference type="PANTHER" id="PTHR22696:SF1">
    <property type="entry name" value="E3 UBIQUITIN-PROTEIN LIGASE RNF26"/>
    <property type="match status" value="1"/>
</dbReference>
<feature type="transmembrane region" description="Helical" evidence="3">
    <location>
        <begin position="160"/>
        <end position="180"/>
    </location>
</feature>
<dbReference type="GO" id="GO:0006511">
    <property type="term" value="P:ubiquitin-dependent protein catabolic process"/>
    <property type="evidence" value="ECO:0007669"/>
    <property type="project" value="TreeGrafter"/>
</dbReference>
<dbReference type="AlphaFoldDB" id="A0A0D2PXZ3"/>
<dbReference type="PROSITE" id="PS50089">
    <property type="entry name" value="ZF_RING_2"/>
    <property type="match status" value="1"/>
</dbReference>
<organism evidence="5 6">
    <name type="scientific">Hypholoma sublateritium (strain FD-334 SS-4)</name>
    <dbReference type="NCBI Taxonomy" id="945553"/>
    <lineage>
        <taxon>Eukaryota</taxon>
        <taxon>Fungi</taxon>
        <taxon>Dikarya</taxon>
        <taxon>Basidiomycota</taxon>
        <taxon>Agaricomycotina</taxon>
        <taxon>Agaricomycetes</taxon>
        <taxon>Agaricomycetidae</taxon>
        <taxon>Agaricales</taxon>
        <taxon>Agaricineae</taxon>
        <taxon>Strophariaceae</taxon>
        <taxon>Hypholoma</taxon>
    </lineage>
</organism>
<dbReference type="PANTHER" id="PTHR22696">
    <property type="entry name" value="E3 UBIQUITIN-PROTEIN LIGASE RNF26"/>
    <property type="match status" value="1"/>
</dbReference>
<reference evidence="6" key="1">
    <citation type="submission" date="2014-04" db="EMBL/GenBank/DDBJ databases">
        <title>Evolutionary Origins and Diversification of the Mycorrhizal Mutualists.</title>
        <authorList>
            <consortium name="DOE Joint Genome Institute"/>
            <consortium name="Mycorrhizal Genomics Consortium"/>
            <person name="Kohler A."/>
            <person name="Kuo A."/>
            <person name="Nagy L.G."/>
            <person name="Floudas D."/>
            <person name="Copeland A."/>
            <person name="Barry K.W."/>
            <person name="Cichocki N."/>
            <person name="Veneault-Fourrey C."/>
            <person name="LaButti K."/>
            <person name="Lindquist E.A."/>
            <person name="Lipzen A."/>
            <person name="Lundell T."/>
            <person name="Morin E."/>
            <person name="Murat C."/>
            <person name="Riley R."/>
            <person name="Ohm R."/>
            <person name="Sun H."/>
            <person name="Tunlid A."/>
            <person name="Henrissat B."/>
            <person name="Grigoriev I.V."/>
            <person name="Hibbett D.S."/>
            <person name="Martin F."/>
        </authorList>
    </citation>
    <scope>NUCLEOTIDE SEQUENCE [LARGE SCALE GENOMIC DNA]</scope>
    <source>
        <strain evidence="6">FD-334 SS-4</strain>
    </source>
</reference>
<feature type="region of interest" description="Disordered" evidence="2">
    <location>
        <begin position="649"/>
        <end position="674"/>
    </location>
</feature>
<evidence type="ECO:0000313" key="5">
    <source>
        <dbReference type="EMBL" id="KJA24275.1"/>
    </source>
</evidence>
<keyword evidence="6" id="KW-1185">Reference proteome</keyword>
<name>A0A0D2PXZ3_HYPSF</name>
<proteinExistence type="predicted"/>
<feature type="transmembrane region" description="Helical" evidence="3">
    <location>
        <begin position="287"/>
        <end position="305"/>
    </location>
</feature>
<dbReference type="STRING" id="945553.A0A0D2PXZ3"/>
<feature type="transmembrane region" description="Helical" evidence="3">
    <location>
        <begin position="88"/>
        <end position="107"/>
    </location>
</feature>